<evidence type="ECO:0000313" key="2">
    <source>
        <dbReference type="Proteomes" id="UP001163046"/>
    </source>
</evidence>
<dbReference type="InterPro" id="IPR039323">
    <property type="entry name" value="ANKRD_45/46/60"/>
</dbReference>
<dbReference type="OrthoDB" id="10258888at2759"/>
<keyword evidence="2" id="KW-1185">Reference proteome</keyword>
<dbReference type="SUPFAM" id="SSF48403">
    <property type="entry name" value="Ankyrin repeat"/>
    <property type="match status" value="1"/>
</dbReference>
<dbReference type="Proteomes" id="UP001163046">
    <property type="component" value="Unassembled WGS sequence"/>
</dbReference>
<organism evidence="1 2">
    <name type="scientific">Desmophyllum pertusum</name>
    <dbReference type="NCBI Taxonomy" id="174260"/>
    <lineage>
        <taxon>Eukaryota</taxon>
        <taxon>Metazoa</taxon>
        <taxon>Cnidaria</taxon>
        <taxon>Anthozoa</taxon>
        <taxon>Hexacorallia</taxon>
        <taxon>Scleractinia</taxon>
        <taxon>Caryophylliina</taxon>
        <taxon>Caryophylliidae</taxon>
        <taxon>Desmophyllum</taxon>
    </lineage>
</organism>
<dbReference type="SMART" id="SM00248">
    <property type="entry name" value="ANK"/>
    <property type="match status" value="2"/>
</dbReference>
<dbReference type="AlphaFoldDB" id="A0A9W9YV67"/>
<dbReference type="InterPro" id="IPR036770">
    <property type="entry name" value="Ankyrin_rpt-contain_sf"/>
</dbReference>
<dbReference type="EMBL" id="MU826873">
    <property type="protein sequence ID" value="KAJ7370082.1"/>
    <property type="molecule type" value="Genomic_DNA"/>
</dbReference>
<comment type="caution">
    <text evidence="1">The sequence shown here is derived from an EMBL/GenBank/DDBJ whole genome shotgun (WGS) entry which is preliminary data.</text>
</comment>
<accession>A0A9W9YV67</accession>
<dbReference type="PANTHER" id="PTHR22677:SF4">
    <property type="entry name" value="USHER SYNDROME TYPE-1G PROTEIN-LIKE PROTEIN"/>
    <property type="match status" value="1"/>
</dbReference>
<sequence length="181" mass="21230">MASRIRQSMAGRGWFRRIYFNERGYVALFIACHRGHARVVSKLMSLDIDPCRKMPSGRSAIHVAVYKRRVTCVNLLVGKSRGVKEEERYRVNCVRRNTFLNIAHQLERKDGWRLLVMQLKERMGRRESDGTTEGRIPLREFQKYDSTFSTSLKGPLGRVYLCTVLQVEPFRRRRSIPAPWK</sequence>
<dbReference type="Gene3D" id="1.25.40.20">
    <property type="entry name" value="Ankyrin repeat-containing domain"/>
    <property type="match status" value="1"/>
</dbReference>
<dbReference type="InterPro" id="IPR002110">
    <property type="entry name" value="Ankyrin_rpt"/>
</dbReference>
<dbReference type="Pfam" id="PF12796">
    <property type="entry name" value="Ank_2"/>
    <property type="match status" value="1"/>
</dbReference>
<dbReference type="PANTHER" id="PTHR22677">
    <property type="entry name" value="ANKYRIN REPEAT DOMAIN-CONTAINING PROTEIN 60"/>
    <property type="match status" value="1"/>
</dbReference>
<name>A0A9W9YV67_9CNID</name>
<gene>
    <name evidence="1" type="ORF">OS493_034292</name>
</gene>
<evidence type="ECO:0000313" key="1">
    <source>
        <dbReference type="EMBL" id="KAJ7370082.1"/>
    </source>
</evidence>
<proteinExistence type="predicted"/>
<protein>
    <submittedName>
        <fullName evidence="1">Uncharacterized protein</fullName>
    </submittedName>
</protein>
<reference evidence="1" key="1">
    <citation type="submission" date="2023-01" db="EMBL/GenBank/DDBJ databases">
        <title>Genome assembly of the deep-sea coral Lophelia pertusa.</title>
        <authorList>
            <person name="Herrera S."/>
            <person name="Cordes E."/>
        </authorList>
    </citation>
    <scope>NUCLEOTIDE SEQUENCE</scope>
    <source>
        <strain evidence="1">USNM1676648</strain>
        <tissue evidence="1">Polyp</tissue>
    </source>
</reference>